<evidence type="ECO:0000313" key="2">
    <source>
        <dbReference type="WBParaSite" id="PTRK_0000547500.1"/>
    </source>
</evidence>
<dbReference type="WBParaSite" id="PTRK_0000547500.1">
    <property type="protein sequence ID" value="PTRK_0000547500.1"/>
    <property type="gene ID" value="PTRK_0000547500"/>
</dbReference>
<organism evidence="1 2">
    <name type="scientific">Parastrongyloides trichosuri</name>
    <name type="common">Possum-specific nematode worm</name>
    <dbReference type="NCBI Taxonomy" id="131310"/>
    <lineage>
        <taxon>Eukaryota</taxon>
        <taxon>Metazoa</taxon>
        <taxon>Ecdysozoa</taxon>
        <taxon>Nematoda</taxon>
        <taxon>Chromadorea</taxon>
        <taxon>Rhabditida</taxon>
        <taxon>Tylenchina</taxon>
        <taxon>Panagrolaimomorpha</taxon>
        <taxon>Strongyloidoidea</taxon>
        <taxon>Strongyloididae</taxon>
        <taxon>Parastrongyloides</taxon>
    </lineage>
</organism>
<keyword evidence="1" id="KW-1185">Reference proteome</keyword>
<proteinExistence type="predicted"/>
<sequence>MIKGSIRRGENFLGYHCYGVEYTMVVTGRLFCNKTPYNDSKIFIKECEEAHIVCKNVSDVPLIGNTFNHSAKLSNERKVHFSLIIEIYHKCCNTPFETIDYEKQFPINLQNYNFQCGSLKNFKDYGKIDLPVGGTLVPLSCGRKSLSGTKVDIMLCNTYGAFCVTVETITLSNNELTYSKTITNKRKSDSILRIDVNHNCCGLIRNFGFFPNTKTLYAFENYLKCGNDANTKHFDNNKIDLSECSSRIHIGPFGKK</sequence>
<dbReference type="Proteomes" id="UP000038045">
    <property type="component" value="Unplaced"/>
</dbReference>
<reference evidence="2" key="1">
    <citation type="submission" date="2017-02" db="UniProtKB">
        <authorList>
            <consortium name="WormBaseParasite"/>
        </authorList>
    </citation>
    <scope>IDENTIFICATION</scope>
</reference>
<dbReference type="AlphaFoldDB" id="A0A0N4ZD48"/>
<name>A0A0N4ZD48_PARTI</name>
<protein>
    <submittedName>
        <fullName evidence="2">ZP domain-containing protein</fullName>
    </submittedName>
</protein>
<evidence type="ECO:0000313" key="1">
    <source>
        <dbReference type="Proteomes" id="UP000038045"/>
    </source>
</evidence>
<accession>A0A0N4ZD48</accession>